<comment type="subunit">
    <text evidence="2">Heterodimer of SbcC and SbcD.</text>
</comment>
<evidence type="ECO:0000256" key="4">
    <source>
        <dbReference type="SAM" id="Coils"/>
    </source>
</evidence>
<evidence type="ECO:0000256" key="3">
    <source>
        <dbReference type="ARBA" id="ARBA00013368"/>
    </source>
</evidence>
<evidence type="ECO:0000313" key="6">
    <source>
        <dbReference type="EMBL" id="PIZ36639.1"/>
    </source>
</evidence>
<evidence type="ECO:0000313" key="7">
    <source>
        <dbReference type="Proteomes" id="UP000230956"/>
    </source>
</evidence>
<dbReference type="Gene3D" id="1.10.287.510">
    <property type="entry name" value="Helix hairpin bin"/>
    <property type="match status" value="1"/>
</dbReference>
<reference evidence="7" key="1">
    <citation type="submission" date="2017-09" db="EMBL/GenBank/DDBJ databases">
        <title>Depth-based differentiation of microbial function through sediment-hosted aquifers and enrichment of novel symbionts in the deep terrestrial subsurface.</title>
        <authorList>
            <person name="Probst A.J."/>
            <person name="Ladd B."/>
            <person name="Jarett J.K."/>
            <person name="Geller-Mcgrath D.E."/>
            <person name="Sieber C.M.K."/>
            <person name="Emerson J.B."/>
            <person name="Anantharaman K."/>
            <person name="Thomas B.C."/>
            <person name="Malmstrom R."/>
            <person name="Stieglmeier M."/>
            <person name="Klingl A."/>
            <person name="Woyke T."/>
            <person name="Ryan C.M."/>
            <person name="Banfield J.F."/>
        </authorList>
    </citation>
    <scope>NUCLEOTIDE SEQUENCE [LARGE SCALE GENOMIC DNA]</scope>
</reference>
<dbReference type="EMBL" id="PFNG01000193">
    <property type="protein sequence ID" value="PIZ36639.1"/>
    <property type="molecule type" value="Genomic_DNA"/>
</dbReference>
<dbReference type="InterPro" id="IPR027417">
    <property type="entry name" value="P-loop_NTPase"/>
</dbReference>
<organism evidence="6 7">
    <name type="scientific">Candidatus Aquicultor secundus</name>
    <dbReference type="NCBI Taxonomy" id="1973895"/>
    <lineage>
        <taxon>Bacteria</taxon>
        <taxon>Bacillati</taxon>
        <taxon>Actinomycetota</taxon>
        <taxon>Candidatus Aquicultoria</taxon>
        <taxon>Candidatus Aquicultorales</taxon>
        <taxon>Candidatus Aquicultoraceae</taxon>
        <taxon>Candidatus Aquicultor</taxon>
    </lineage>
</organism>
<evidence type="ECO:0000256" key="2">
    <source>
        <dbReference type="ARBA" id="ARBA00011322"/>
    </source>
</evidence>
<keyword evidence="4" id="KW-0175">Coiled coil</keyword>
<dbReference type="RefSeq" id="WP_286677836.1">
    <property type="nucleotide sequence ID" value="NZ_MNXI01000039.1"/>
</dbReference>
<feature type="domain" description="Rad50/SbcC-type AAA" evidence="5">
    <location>
        <begin position="5"/>
        <end position="236"/>
    </location>
</feature>
<dbReference type="PANTHER" id="PTHR32114:SF2">
    <property type="entry name" value="ABC TRANSPORTER ABCH.3"/>
    <property type="match status" value="1"/>
</dbReference>
<dbReference type="PANTHER" id="PTHR32114">
    <property type="entry name" value="ABC TRANSPORTER ABCH.3"/>
    <property type="match status" value="1"/>
</dbReference>
<dbReference type="SUPFAM" id="SSF52540">
    <property type="entry name" value="P-loop containing nucleoside triphosphate hydrolases"/>
    <property type="match status" value="2"/>
</dbReference>
<dbReference type="Pfam" id="PF13558">
    <property type="entry name" value="SbcC_Walker_B"/>
    <property type="match status" value="1"/>
</dbReference>
<protein>
    <recommendedName>
        <fullName evidence="3">Nuclease SbcCD subunit C</fullName>
    </recommendedName>
</protein>
<dbReference type="GO" id="GO:0006302">
    <property type="term" value="P:double-strand break repair"/>
    <property type="evidence" value="ECO:0007669"/>
    <property type="project" value="InterPro"/>
</dbReference>
<comment type="caution">
    <text evidence="6">The sequence shown here is derived from an EMBL/GenBank/DDBJ whole genome shotgun (WGS) entry which is preliminary data.</text>
</comment>
<proteinExistence type="inferred from homology"/>
<feature type="coiled-coil region" evidence="4">
    <location>
        <begin position="563"/>
        <end position="687"/>
    </location>
</feature>
<gene>
    <name evidence="6" type="ORF">COY37_08170</name>
</gene>
<sequence length="857" mass="96058">MIPVELRLTNFMSYKYMDEPLSFSSIHTAVLCGPNGHGKSSLLDAITWALWGRARGVDKRGSGTDDLIHHKEPHMQVEFAFELEGQIYRVIRSRSRKSKTGVSRLEFQILDGGEPRPLTGETLGRTQESINKVLRMDYETFANSAFIMQGHADTFMVKSANERKEILSEILGLSVYDELEELAKEKRKALNDRLKDIDVRISYIDQEIEHLPTYKQDLKEATAELQVVQQEIKDAEGAIVKLREEKAVFDMKAAQLTELSARSTQAQADIASIEEQLKTLEHTAIKARELTARKDEIGAGYSELVSLRKKEEELSAAGQQHAALEKNLNAVKLAIEQARTSLESNLKHLTERKASLDKEVSQRSSVEAALLNNKVRLGEFDKYEAELNAMREKYSDVQKQKAGLDAKVQALEAKLAEEEKRRSLLKDDDSCPLCKKPLKTHERHAISAGIERDVASIRTQIDAGRSDSTRLERELESLTTTGKSLGETIKGKDELKIVEGKLAEKLKAFAKASEEITVLNSQISKLNLKLVQGAFAEDEQSELQKLSSEIEALGYFSSEHQKVKQRLRDLQKYEQLKANLENAQANILTAETTIATLSSQKEAKLNAFADERKKIESLSNKITALRDATKDIATAEDALATKKEVEATVLDRRSGAQTKIDACKEQAKKKEELVKERKEVAREAEINDRLAFIFSKKGIQALIIENTIPEIEEEANDLLHRLTGGQMSLRFVTQKDQKTGGVIETLDLIITDGELGDRKYELFSGGESFRINFAVRIALSKLLARRAGARLETLVIDEGFGTQDEEGKERLIDAISTIQYDFKKIIIVTHLEDLKELFPARIEVVKKRGVGSVATVV</sequence>
<dbReference type="Pfam" id="PF13476">
    <property type="entry name" value="AAA_23"/>
    <property type="match status" value="1"/>
</dbReference>
<dbReference type="SUPFAM" id="SSF75712">
    <property type="entry name" value="Rad50 coiled-coil Zn hook"/>
    <property type="match status" value="1"/>
</dbReference>
<evidence type="ECO:0000256" key="1">
    <source>
        <dbReference type="ARBA" id="ARBA00006930"/>
    </source>
</evidence>
<dbReference type="Proteomes" id="UP000230956">
    <property type="component" value="Unassembled WGS sequence"/>
</dbReference>
<evidence type="ECO:0000259" key="5">
    <source>
        <dbReference type="Pfam" id="PF13476"/>
    </source>
</evidence>
<name>A0A2M7T6N8_9ACTN</name>
<feature type="coiled-coil region" evidence="4">
    <location>
        <begin position="176"/>
        <end position="428"/>
    </location>
</feature>
<comment type="similarity">
    <text evidence="1">Belongs to the SMC family. SbcC subfamily.</text>
</comment>
<dbReference type="Gene3D" id="3.40.50.300">
    <property type="entry name" value="P-loop containing nucleotide triphosphate hydrolases"/>
    <property type="match status" value="2"/>
</dbReference>
<dbReference type="InterPro" id="IPR038729">
    <property type="entry name" value="Rad50/SbcC_AAA"/>
</dbReference>
<dbReference type="AlphaFoldDB" id="A0A2M7T6N8"/>
<dbReference type="GO" id="GO:0016887">
    <property type="term" value="F:ATP hydrolysis activity"/>
    <property type="evidence" value="ECO:0007669"/>
    <property type="project" value="InterPro"/>
</dbReference>
<accession>A0A2M7T6N8</accession>